<evidence type="ECO:0000313" key="2">
    <source>
        <dbReference type="Proteomes" id="UP001165101"/>
    </source>
</evidence>
<evidence type="ECO:0000313" key="1">
    <source>
        <dbReference type="EMBL" id="GME96674.1"/>
    </source>
</evidence>
<dbReference type="EMBL" id="BSXV01002766">
    <property type="protein sequence ID" value="GME96674.1"/>
    <property type="molecule type" value="Genomic_DNA"/>
</dbReference>
<organism evidence="1 2">
    <name type="scientific">Candida boidinii</name>
    <name type="common">Yeast</name>
    <dbReference type="NCBI Taxonomy" id="5477"/>
    <lineage>
        <taxon>Eukaryota</taxon>
        <taxon>Fungi</taxon>
        <taxon>Dikarya</taxon>
        <taxon>Ascomycota</taxon>
        <taxon>Saccharomycotina</taxon>
        <taxon>Pichiomycetes</taxon>
        <taxon>Pichiales</taxon>
        <taxon>Pichiaceae</taxon>
        <taxon>Ogataea</taxon>
        <taxon>Ogataea/Candida clade</taxon>
    </lineage>
</organism>
<protein>
    <submittedName>
        <fullName evidence="1">Unnamed protein product</fullName>
    </submittedName>
</protein>
<proteinExistence type="predicted"/>
<comment type="caution">
    <text evidence="1">The sequence shown here is derived from an EMBL/GenBank/DDBJ whole genome shotgun (WGS) entry which is preliminary data.</text>
</comment>
<name>A0ACB5TX84_CANBO</name>
<dbReference type="Proteomes" id="UP001165101">
    <property type="component" value="Unassembled WGS sequence"/>
</dbReference>
<gene>
    <name evidence="1" type="ORF">Cboi01_000435100</name>
</gene>
<reference evidence="1" key="1">
    <citation type="submission" date="2023-04" db="EMBL/GenBank/DDBJ databases">
        <title>Candida boidinii NBRC 1967.</title>
        <authorList>
            <person name="Ichikawa N."/>
            <person name="Sato H."/>
            <person name="Tonouchi N."/>
        </authorList>
    </citation>
    <scope>NUCLEOTIDE SEQUENCE</scope>
    <source>
        <strain evidence="1">NBRC 1967</strain>
    </source>
</reference>
<accession>A0ACB5TX84</accession>
<keyword evidence="2" id="KW-1185">Reference proteome</keyword>
<sequence>MKIVKNNKLIQFLSKKQDEVKEWPFANPTDYESNDQIVVFTDSKTAYIMNADSPLTNFQVNYFYNNDKPTPTPLFGSTKVERGYKNMTIKEIQNKEDNLKKASKARSKSTASASSANPLNLKSDIDYIEESTVENNSVLDTIKDKFSLTSNERLQEDLESDYANDSGEYSNSREREIDHLVLCVHGIGQILATKFSGIGFVSSCSRLRRLMKTLFQENQEYSEMAYPELKDIIKDNTDNKRKLDPSFTNNRIQILPIVWRNDVNFSFDSVVEEKLEDGSARLPTLNDITINSVKSFRDLLGGLVLDILLYYEPEFKLDILKSVTRQANQIYDKYMERNPNFKGKIHFLGHSLGSSVCFDLLSSQPNKLPEFTETNNNHEKFLKFQVDTFFGLGSPNGPFRLMKKQNVLPRSRVNFDGVKSEDYLFQKFQSPLCNNYYNVFYSTDPVAYRVEPLIHTSLSKVKPVPVPFADPKVLYLHLQTQIQMLPVLEQRQLKKLGLQILRHR</sequence>